<comment type="caution">
    <text evidence="3">The sequence shown here is derived from an EMBL/GenBank/DDBJ whole genome shotgun (WGS) entry which is preliminary data.</text>
</comment>
<dbReference type="Pfam" id="PF08914">
    <property type="entry name" value="Myb_Rap1"/>
    <property type="match status" value="1"/>
</dbReference>
<dbReference type="EMBL" id="JARKIE010000235">
    <property type="protein sequence ID" value="KAJ7663044.1"/>
    <property type="molecule type" value="Genomic_DNA"/>
</dbReference>
<feature type="compositionally biased region" description="Basic and acidic residues" evidence="1">
    <location>
        <begin position="119"/>
        <end position="136"/>
    </location>
</feature>
<feature type="compositionally biased region" description="Acidic residues" evidence="1">
    <location>
        <begin position="508"/>
        <end position="528"/>
    </location>
</feature>
<keyword evidence="4" id="KW-1185">Reference proteome</keyword>
<evidence type="ECO:0000313" key="4">
    <source>
        <dbReference type="Proteomes" id="UP001221757"/>
    </source>
</evidence>
<proteinExistence type="predicted"/>
<feature type="compositionally biased region" description="Basic residues" evidence="1">
    <location>
        <begin position="360"/>
        <end position="370"/>
    </location>
</feature>
<feature type="domain" description="TERF2-interacting telomeric protein 1 Myb" evidence="2">
    <location>
        <begin position="13"/>
        <end position="70"/>
    </location>
</feature>
<name>A0AAD7CU61_MYCRO</name>
<organism evidence="3 4">
    <name type="scientific">Mycena rosella</name>
    <name type="common">Pink bonnet</name>
    <name type="synonym">Agaricus rosellus</name>
    <dbReference type="NCBI Taxonomy" id="1033263"/>
    <lineage>
        <taxon>Eukaryota</taxon>
        <taxon>Fungi</taxon>
        <taxon>Dikarya</taxon>
        <taxon>Basidiomycota</taxon>
        <taxon>Agaricomycotina</taxon>
        <taxon>Agaricomycetes</taxon>
        <taxon>Agaricomycetidae</taxon>
        <taxon>Agaricales</taxon>
        <taxon>Marasmiineae</taxon>
        <taxon>Mycenaceae</taxon>
        <taxon>Mycena</taxon>
    </lineage>
</organism>
<feature type="region of interest" description="Disordered" evidence="1">
    <location>
        <begin position="346"/>
        <end position="371"/>
    </location>
</feature>
<feature type="region of interest" description="Disordered" evidence="1">
    <location>
        <begin position="272"/>
        <end position="315"/>
    </location>
</feature>
<dbReference type="CDD" id="cd11655">
    <property type="entry name" value="rap1_myb-like"/>
    <property type="match status" value="2"/>
</dbReference>
<feature type="compositionally biased region" description="Basic residues" evidence="1">
    <location>
        <begin position="484"/>
        <end position="499"/>
    </location>
</feature>
<evidence type="ECO:0000259" key="2">
    <source>
        <dbReference type="Pfam" id="PF08914"/>
    </source>
</evidence>
<feature type="region of interest" description="Disordered" evidence="1">
    <location>
        <begin position="817"/>
        <end position="872"/>
    </location>
</feature>
<accession>A0AAD7CU61</accession>
<evidence type="ECO:0000256" key="1">
    <source>
        <dbReference type="SAM" id="MobiDB-lite"/>
    </source>
</evidence>
<feature type="compositionally biased region" description="Low complexity" evidence="1">
    <location>
        <begin position="681"/>
        <end position="696"/>
    </location>
</feature>
<dbReference type="Gene3D" id="1.10.10.60">
    <property type="entry name" value="Homeodomain-like"/>
    <property type="match status" value="2"/>
</dbReference>
<reference evidence="3" key="1">
    <citation type="submission" date="2023-03" db="EMBL/GenBank/DDBJ databases">
        <title>Massive genome expansion in bonnet fungi (Mycena s.s.) driven by repeated elements and novel gene families across ecological guilds.</title>
        <authorList>
            <consortium name="Lawrence Berkeley National Laboratory"/>
            <person name="Harder C.B."/>
            <person name="Miyauchi S."/>
            <person name="Viragh M."/>
            <person name="Kuo A."/>
            <person name="Thoen E."/>
            <person name="Andreopoulos B."/>
            <person name="Lu D."/>
            <person name="Skrede I."/>
            <person name="Drula E."/>
            <person name="Henrissat B."/>
            <person name="Morin E."/>
            <person name="Kohler A."/>
            <person name="Barry K."/>
            <person name="LaButti K."/>
            <person name="Morin E."/>
            <person name="Salamov A."/>
            <person name="Lipzen A."/>
            <person name="Mereny Z."/>
            <person name="Hegedus B."/>
            <person name="Baldrian P."/>
            <person name="Stursova M."/>
            <person name="Weitz H."/>
            <person name="Taylor A."/>
            <person name="Grigoriev I.V."/>
            <person name="Nagy L.G."/>
            <person name="Martin F."/>
            <person name="Kauserud H."/>
        </authorList>
    </citation>
    <scope>NUCLEOTIDE SEQUENCE</scope>
    <source>
        <strain evidence="3">CBHHK067</strain>
    </source>
</reference>
<dbReference type="AlphaFoldDB" id="A0AAD7CU61"/>
<protein>
    <recommendedName>
        <fullName evidence="2">TERF2-interacting telomeric protein 1 Myb domain-containing protein</fullName>
    </recommendedName>
</protein>
<feature type="region of interest" description="Disordered" evidence="1">
    <location>
        <begin position="89"/>
        <end position="144"/>
    </location>
</feature>
<dbReference type="InterPro" id="IPR015010">
    <property type="entry name" value="TERF2IP_Myb"/>
</dbReference>
<feature type="region of interest" description="Disordered" evidence="1">
    <location>
        <begin position="729"/>
        <end position="777"/>
    </location>
</feature>
<sequence length="1043" mass="115831">MFTPLAKGGRTPFSQNDDILLIKYLAKYHPGAQGRTGPRIYKLLVENAHNKWSWGVRHTWASWQSRYSKKKSEFDRRIMKYQKEKGLPMENSIYANGTEKLKGSDTEEQEELKQKRKRSPDADARKRARVAETHKEEEEDDNDDELAEYVSCHCLYRSLTPFQNPRSPARTHVPDLYPDFAALDACADTHPKLNLAWLKPAPRRPEPDFFESSVPPTPTTATTTDAASCLPTSVISTISAEPEPEPKPKSCPLAKLVEGAFSTVFAGVWPRGTKGADTDSDDEPPAKAWLPKRTRKVVKDREPERQVSVGTGKEKAASLPHLRPLWRAALHSRKDWIAFDARVKEKKAGEEQDSEEEPKRKRKQSSRRHAPFTEKDDIFLTRYLAKYNPEVKGRRGHCIYTCLVDNEHDKWSWSAHHTWASWQNRYSKNKIEFDWRIENYQKKGLPMANSAYVLTGSDAEWEEQEQEQEQEQEEEEEEGAQEPKRKRKQSPSGNIRKRTKEAERHEEEEKEDEDEYGPDLLPPDDENEATPAPGRTHVLDRYPDLAALNAPTCADTHPTQNLARNPAPTAKAKAKPKTHRSTPDAKPFPEPGSKPKLRPRSRPRPKIVEGAFGTVDTNDEPPQKGKAWFPKRTPRKVEKNQVARDGQVSSVGTGKQKDAGLPPPAPVAVRRPLQQVNAVASSSRVQLPPLRRLQSPPTSPRDSYIQSPFQRLSTASQCSLAPAPLQLAQAPSRSLSHLETLNSREQSPLDWGSDVGTPAPTEASASANRSEELTPLPACSQRSLYMASSGDGSSLTRDAASRGVAALPSFAFAESWAGGERRSMPRGSTTQAPDAMPPVLRHISAPVPKHPDADADADADADVNTNGRRDGVPAALVPHLNRLDMPADDRALVEHLGLQHRFPRQHSLLVAPRSPVAASLTTFASPMHPPGAQLDISADDRALVEHLGLQHAFALMAANHGFDTGVVRRVYTAAGSFGRTDAVLLHMRESAENAAAAKLREFGADEDADDATTPVGRRGPARRCASSIPISSQSKKRRGHEPE</sequence>
<feature type="compositionally biased region" description="Basic residues" evidence="1">
    <location>
        <begin position="1034"/>
        <end position="1043"/>
    </location>
</feature>
<feature type="region of interest" description="Disordered" evidence="1">
    <location>
        <begin position="460"/>
        <end position="711"/>
    </location>
</feature>
<dbReference type="SUPFAM" id="SSF46689">
    <property type="entry name" value="Homeodomain-like"/>
    <property type="match status" value="2"/>
</dbReference>
<dbReference type="InterPro" id="IPR009057">
    <property type="entry name" value="Homeodomain-like_sf"/>
</dbReference>
<evidence type="ECO:0000313" key="3">
    <source>
        <dbReference type="EMBL" id="KAJ7663044.1"/>
    </source>
</evidence>
<dbReference type="Proteomes" id="UP001221757">
    <property type="component" value="Unassembled WGS sequence"/>
</dbReference>
<feature type="compositionally biased region" description="Acidic residues" evidence="1">
    <location>
        <begin position="460"/>
        <end position="480"/>
    </location>
</feature>
<feature type="region of interest" description="Disordered" evidence="1">
    <location>
        <begin position="1001"/>
        <end position="1043"/>
    </location>
</feature>
<feature type="compositionally biased region" description="Polar residues" evidence="1">
    <location>
        <begin position="732"/>
        <end position="746"/>
    </location>
</feature>
<feature type="compositionally biased region" description="Basic residues" evidence="1">
    <location>
        <begin position="595"/>
        <end position="605"/>
    </location>
</feature>
<gene>
    <name evidence="3" type="ORF">B0H17DRAFT_1211755</name>
</gene>